<sequence>MSRPWVLVCLLLLIVFTSQLEWKQQYGNDETSPNPSKKQQYISERGEAVKERLSSLKRKIYRNLMSLCGVFESSYYNVEVKMRHALLED</sequence>
<keyword evidence="1" id="KW-0732">Signal</keyword>
<name>A0AAW1WD28_RUBAR</name>
<evidence type="ECO:0000256" key="1">
    <source>
        <dbReference type="SAM" id="SignalP"/>
    </source>
</evidence>
<evidence type="ECO:0000313" key="3">
    <source>
        <dbReference type="Proteomes" id="UP001457282"/>
    </source>
</evidence>
<dbReference type="PANTHER" id="PTHR34564">
    <property type="entry name" value="PEPTIDYL-PROLYL CIS-TRANS ISOMERASE G"/>
    <property type="match status" value="1"/>
</dbReference>
<keyword evidence="3" id="KW-1185">Reference proteome</keyword>
<comment type="caution">
    <text evidence="2">The sequence shown here is derived from an EMBL/GenBank/DDBJ whole genome shotgun (WGS) entry which is preliminary data.</text>
</comment>
<reference evidence="2 3" key="1">
    <citation type="journal article" date="2023" name="G3 (Bethesda)">
        <title>A chromosome-length genome assembly and annotation of blackberry (Rubus argutus, cv. 'Hillquist').</title>
        <authorList>
            <person name="Bruna T."/>
            <person name="Aryal R."/>
            <person name="Dudchenko O."/>
            <person name="Sargent D.J."/>
            <person name="Mead D."/>
            <person name="Buti M."/>
            <person name="Cavallini A."/>
            <person name="Hytonen T."/>
            <person name="Andres J."/>
            <person name="Pham M."/>
            <person name="Weisz D."/>
            <person name="Mascagni F."/>
            <person name="Usai G."/>
            <person name="Natali L."/>
            <person name="Bassil N."/>
            <person name="Fernandez G.E."/>
            <person name="Lomsadze A."/>
            <person name="Armour M."/>
            <person name="Olukolu B."/>
            <person name="Poorten T."/>
            <person name="Britton C."/>
            <person name="Davik J."/>
            <person name="Ashrafi H."/>
            <person name="Aiden E.L."/>
            <person name="Borodovsky M."/>
            <person name="Worthington M."/>
        </authorList>
    </citation>
    <scope>NUCLEOTIDE SEQUENCE [LARGE SCALE GENOMIC DNA]</scope>
    <source>
        <strain evidence="2">PI 553951</strain>
    </source>
</reference>
<protein>
    <submittedName>
        <fullName evidence="2">Uncharacterized protein</fullName>
    </submittedName>
</protein>
<accession>A0AAW1WD28</accession>
<dbReference type="EMBL" id="JBEDUW010000006">
    <property type="protein sequence ID" value="KAK9921404.1"/>
    <property type="molecule type" value="Genomic_DNA"/>
</dbReference>
<proteinExistence type="predicted"/>
<feature type="chain" id="PRO_5043576108" evidence="1">
    <location>
        <begin position="20"/>
        <end position="89"/>
    </location>
</feature>
<dbReference type="AlphaFoldDB" id="A0AAW1WD28"/>
<organism evidence="2 3">
    <name type="scientific">Rubus argutus</name>
    <name type="common">Southern blackberry</name>
    <dbReference type="NCBI Taxonomy" id="59490"/>
    <lineage>
        <taxon>Eukaryota</taxon>
        <taxon>Viridiplantae</taxon>
        <taxon>Streptophyta</taxon>
        <taxon>Embryophyta</taxon>
        <taxon>Tracheophyta</taxon>
        <taxon>Spermatophyta</taxon>
        <taxon>Magnoliopsida</taxon>
        <taxon>eudicotyledons</taxon>
        <taxon>Gunneridae</taxon>
        <taxon>Pentapetalae</taxon>
        <taxon>rosids</taxon>
        <taxon>fabids</taxon>
        <taxon>Rosales</taxon>
        <taxon>Rosaceae</taxon>
        <taxon>Rosoideae</taxon>
        <taxon>Rosoideae incertae sedis</taxon>
        <taxon>Rubus</taxon>
    </lineage>
</organism>
<dbReference type="PANTHER" id="PTHR34564:SF10">
    <property type="entry name" value="HYALURONAN MEDIATED MOTILITY RECEPTOR-LIKE PROTEIN"/>
    <property type="match status" value="1"/>
</dbReference>
<dbReference type="Proteomes" id="UP001457282">
    <property type="component" value="Unassembled WGS sequence"/>
</dbReference>
<feature type="signal peptide" evidence="1">
    <location>
        <begin position="1"/>
        <end position="19"/>
    </location>
</feature>
<evidence type="ECO:0000313" key="2">
    <source>
        <dbReference type="EMBL" id="KAK9921404.1"/>
    </source>
</evidence>
<gene>
    <name evidence="2" type="ORF">M0R45_029915</name>
</gene>